<dbReference type="Proteomes" id="UP000032748">
    <property type="component" value="Chromosome"/>
</dbReference>
<reference evidence="2 3" key="1">
    <citation type="journal article" date="2015" name="Mol. Plant Microbe Interact.">
        <title>Comparative Genomic Analysis of Pseudomonas chlororaphis PCL1606 Reveals New Insight into Antifungal Compounds Involved in Biocontrol.</title>
        <authorList>
            <person name="Calderon C.E."/>
            <person name="Ramos C."/>
            <person name="de Vicente A."/>
            <person name="Cazorla F.M."/>
        </authorList>
    </citation>
    <scope>NUCLEOTIDE SEQUENCE [LARGE SCALE GENOMIC DNA]</scope>
    <source>
        <strain evidence="2 3">PCL1606</strain>
    </source>
</reference>
<name>A0A0D5Y263_9PSED</name>
<dbReference type="Pfam" id="PF06889">
    <property type="entry name" value="DUF1266"/>
    <property type="match status" value="1"/>
</dbReference>
<dbReference type="OrthoDB" id="8970044at2"/>
<gene>
    <name evidence="2" type="ORF">PCL1606_39940</name>
</gene>
<evidence type="ECO:0000259" key="1">
    <source>
        <dbReference type="Pfam" id="PF06889"/>
    </source>
</evidence>
<protein>
    <recommendedName>
        <fullName evidence="1">DUF1266 domain-containing protein</fullName>
    </recommendedName>
</protein>
<dbReference type="RefSeq" id="WP_045884331.1">
    <property type="nucleotide sequence ID" value="NZ_CP011110.1"/>
</dbReference>
<evidence type="ECO:0000313" key="2">
    <source>
        <dbReference type="EMBL" id="AKA25443.1"/>
    </source>
</evidence>
<evidence type="ECO:0000313" key="3">
    <source>
        <dbReference type="Proteomes" id="UP000032748"/>
    </source>
</evidence>
<dbReference type="EMBL" id="CP011110">
    <property type="protein sequence ID" value="AKA25443.1"/>
    <property type="molecule type" value="Genomic_DNA"/>
</dbReference>
<accession>A0A0D5Y263</accession>
<dbReference type="PATRIC" id="fig|587753.10.peg.3987"/>
<dbReference type="AlphaFoldDB" id="A0A0D5Y263"/>
<organism evidence="2 3">
    <name type="scientific">Pseudomonas chlororaphis</name>
    <dbReference type="NCBI Taxonomy" id="587753"/>
    <lineage>
        <taxon>Bacteria</taxon>
        <taxon>Pseudomonadati</taxon>
        <taxon>Pseudomonadota</taxon>
        <taxon>Gammaproteobacteria</taxon>
        <taxon>Pseudomonadales</taxon>
        <taxon>Pseudomonadaceae</taxon>
        <taxon>Pseudomonas</taxon>
    </lineage>
</organism>
<sequence length="232" mass="26725">MDEIQQRWLYGLSAPMVALNPPAEYAEPAFFANPQAIDLQGSWGLNDRPQLLDMLKRMTDGGHARHLDGAYRAWQRCLPSEWQALLETLEPRERVLHEFASRTFGSCGPGGILSWDYGRMGFLLRCGVRNRWIDQAESLWLHSRLAVRAQYHYGSWLAYFNGFLIGRSFWGCLGNSDDELAFELDRQGQFPTTLLVGRELHRHMPTFLADLPWHLDLDLPQCPASLEEFDWS</sequence>
<dbReference type="InterPro" id="IPR009677">
    <property type="entry name" value="DUF1266"/>
</dbReference>
<dbReference type="KEGG" id="pcz:PCL1606_39940"/>
<feature type="domain" description="DUF1266" evidence="1">
    <location>
        <begin position="39"/>
        <end position="194"/>
    </location>
</feature>
<proteinExistence type="predicted"/>